<gene>
    <name evidence="6" type="ORF">HV559_06325</name>
</gene>
<evidence type="ECO:0000259" key="5">
    <source>
        <dbReference type="Pfam" id="PF13296"/>
    </source>
</evidence>
<dbReference type="Gene3D" id="2.30.110.50">
    <property type="match status" value="2"/>
</dbReference>
<reference evidence="6 7" key="1">
    <citation type="submission" date="2020-06" db="EMBL/GenBank/DDBJ databases">
        <title>Mannheimia pernigra sp. nov. isolated from bovine respiratory tract.</title>
        <authorList>
            <person name="Kuhnert P."/>
            <person name="Akarsu-Egger H."/>
        </authorList>
    </citation>
    <scope>NUCLEOTIDE SEQUENCE [LARGE SCALE GENOMIC DNA]</scope>
    <source>
        <strain evidence="6 7">BNO311</strain>
    </source>
</reference>
<feature type="domain" description="Gp5/Type VI secretion system Vgr protein OB-fold" evidence="3">
    <location>
        <begin position="417"/>
        <end position="463"/>
    </location>
</feature>
<evidence type="ECO:0000256" key="1">
    <source>
        <dbReference type="ARBA" id="ARBA00005558"/>
    </source>
</evidence>
<organism evidence="6 7">
    <name type="scientific">Mannheimia pernigra</name>
    <dbReference type="NCBI Taxonomy" id="111844"/>
    <lineage>
        <taxon>Bacteria</taxon>
        <taxon>Pseudomonadati</taxon>
        <taxon>Pseudomonadota</taxon>
        <taxon>Gammaproteobacteria</taxon>
        <taxon>Pasteurellales</taxon>
        <taxon>Pasteurellaceae</taxon>
        <taxon>Mannheimia</taxon>
    </lineage>
</organism>
<evidence type="ECO:0000259" key="3">
    <source>
        <dbReference type="Pfam" id="PF04717"/>
    </source>
</evidence>
<dbReference type="InterPro" id="IPR006531">
    <property type="entry name" value="Gp5/Vgr_OB"/>
</dbReference>
<feature type="compositionally biased region" description="Acidic residues" evidence="2">
    <location>
        <begin position="881"/>
        <end position="891"/>
    </location>
</feature>
<dbReference type="Pfam" id="PF13296">
    <property type="entry name" value="T6SS_Vgr"/>
    <property type="match status" value="1"/>
</dbReference>
<dbReference type="InterPro" id="IPR017847">
    <property type="entry name" value="T6SS_RhsGE_Vgr_subset"/>
</dbReference>
<feature type="domain" description="DUF2345" evidence="4">
    <location>
        <begin position="640"/>
        <end position="785"/>
    </location>
</feature>
<dbReference type="Pfam" id="PF05954">
    <property type="entry name" value="Phage_GPD"/>
    <property type="match status" value="2"/>
</dbReference>
<dbReference type="InterPro" id="IPR018769">
    <property type="entry name" value="VgrG2_DUF2345"/>
</dbReference>
<dbReference type="SUPFAM" id="SSF69255">
    <property type="entry name" value="gp5 N-terminal domain-like"/>
    <property type="match status" value="1"/>
</dbReference>
<dbReference type="Pfam" id="PF10106">
    <property type="entry name" value="DUF2345"/>
    <property type="match status" value="1"/>
</dbReference>
<sequence length="906" mass="102048">MNHRIRLIGKNLPTSQFGEPYLWFESLTGHEAINELFEYKLIIKTKHPNGQGAHSLQGQQGYVSKHMSEQGDSPASHLNLQQLIGTNLGIDIALSDKKLNLINDILPELSNTETDITGNHPKNGIITSIQQLTTQNQHAIYQITLSPWLWLLTKQSGYRIYQNQNIPHILDDILSHYPYPVEYRLSNNYPPQPNPFYQNLTIYPPTQRMPNFAEYIEHFHPAQTLVTGQRLLADYQFKTPQLTLTAHDHYQWQHNHNDLQHYEWQQGMGIDKDALQTKATNLSQADYQQGHRAIGQGRLKAIQVGHTFTLNNHPNTDSNIEWLVIGIQTTIQNLDPDNRTHQYYTADTQFIVQPKTIQLKPDTTTNKPIARVQTATVVAPEGEEIHTDIYGCVKVKFHWDRPTLQDRRLLEPLDAKQINTCWLRVSTAWAGNNYGVIQLPRAGQEVIVDFFGGDPNMPFVSGRLTNPDNMPLWQLPNEKVLSGLKSKEYQGSQSNQLVMDDTAGKLQVQLKSDYQSSELNLGCITRINPVQGRADFRGEGFELRTDGHGVVRADKGLILTSFGKQNSQGYVKDIAQTTAQLEQATEQHQARLQVAIDQQCEERNIDATVSCDLTKQVNAVKGVASQDKQDGKSNSYGKYNRFSELANAQIVVSSLTGIALTAKQSIHLTSTEHIALTSQKQVSVTSEDRLVASVVNGIRAFSQQDGIKLYAGKDDIELQAQDGKLEAIARQDVQVISTEGGIEIVSPKVVSIKVGGTELKITPKGVFITTPGVFKVKAGEHCFEEGGMVMANLPHFPKSGRFSRQFDLSEIFNPEILPFIAYNLINHDKSVQTKDIFDEETHSIRVFSDKPQNIELELIADAYLQQVTDDFERTLIHDLDEEEEDDGEEWGCLDAYQDNNEDEKNE</sequence>
<dbReference type="AlphaFoldDB" id="A0A7D5IE57"/>
<evidence type="ECO:0000259" key="4">
    <source>
        <dbReference type="Pfam" id="PF10106"/>
    </source>
</evidence>
<keyword evidence="7" id="KW-1185">Reference proteome</keyword>
<feature type="compositionally biased region" description="Polar residues" evidence="2">
    <location>
        <begin position="52"/>
        <end position="62"/>
    </location>
</feature>
<accession>A0A7D5IE57</accession>
<dbReference type="NCBIfam" id="TIGR03361">
    <property type="entry name" value="VI_Rhs_Vgr"/>
    <property type="match status" value="1"/>
</dbReference>
<dbReference type="InterPro" id="IPR006533">
    <property type="entry name" value="T6SS_Vgr_RhsGE"/>
</dbReference>
<dbReference type="NCBIfam" id="TIGR01646">
    <property type="entry name" value="vgr_GE"/>
    <property type="match status" value="1"/>
</dbReference>
<feature type="region of interest" description="Disordered" evidence="2">
    <location>
        <begin position="881"/>
        <end position="906"/>
    </location>
</feature>
<dbReference type="SUPFAM" id="SSF69349">
    <property type="entry name" value="Phage fibre proteins"/>
    <property type="match status" value="1"/>
</dbReference>
<comment type="similarity">
    <text evidence="1">Belongs to the VgrG protein family.</text>
</comment>
<dbReference type="EMBL" id="CP055306">
    <property type="protein sequence ID" value="QLB40515.1"/>
    <property type="molecule type" value="Genomic_DNA"/>
</dbReference>
<dbReference type="Gene3D" id="2.40.50.230">
    <property type="entry name" value="Gp5 N-terminal domain"/>
    <property type="match status" value="1"/>
</dbReference>
<evidence type="ECO:0000313" key="7">
    <source>
        <dbReference type="Proteomes" id="UP000509660"/>
    </source>
</evidence>
<dbReference type="SUPFAM" id="SSF69279">
    <property type="entry name" value="Phage tail proteins"/>
    <property type="match status" value="2"/>
</dbReference>
<evidence type="ECO:0000256" key="2">
    <source>
        <dbReference type="SAM" id="MobiDB-lite"/>
    </source>
</evidence>
<dbReference type="RefSeq" id="WP_176809865.1">
    <property type="nucleotide sequence ID" value="NZ_CP055306.1"/>
</dbReference>
<dbReference type="Proteomes" id="UP000509660">
    <property type="component" value="Chromosome"/>
</dbReference>
<feature type="region of interest" description="Disordered" evidence="2">
    <location>
        <begin position="50"/>
        <end position="71"/>
    </location>
</feature>
<dbReference type="Pfam" id="PF04717">
    <property type="entry name" value="Phage_base_V"/>
    <property type="match status" value="1"/>
</dbReference>
<proteinExistence type="inferred from homology"/>
<evidence type="ECO:0000313" key="6">
    <source>
        <dbReference type="EMBL" id="QLB40515.1"/>
    </source>
</evidence>
<dbReference type="InterPro" id="IPR037026">
    <property type="entry name" value="Vgr_OB-fold_dom_sf"/>
</dbReference>
<protein>
    <submittedName>
        <fullName evidence="6">Type VI secretion system tip protein VgrG</fullName>
    </submittedName>
</protein>
<dbReference type="InterPro" id="IPR028244">
    <property type="entry name" value="T6SS_Rhs_Vgr_dom"/>
</dbReference>
<feature type="domain" description="Putative type VI secretion system Rhs element associated Vgr" evidence="5">
    <location>
        <begin position="487"/>
        <end position="590"/>
    </location>
</feature>
<name>A0A7D5IE57_9PAST</name>